<keyword evidence="6" id="KW-0408">Iron</keyword>
<feature type="domain" description="TonB-dependent receptor plug" evidence="15">
    <location>
        <begin position="56"/>
        <end position="167"/>
    </location>
</feature>
<dbReference type="AlphaFoldDB" id="A0A6M4H667"/>
<evidence type="ECO:0000259" key="14">
    <source>
        <dbReference type="Pfam" id="PF00593"/>
    </source>
</evidence>
<keyword evidence="9 11" id="KW-0472">Membrane</keyword>
<gene>
    <name evidence="16" type="primary">btuB_5</name>
    <name evidence="16" type="ORF">DSM104440_01635</name>
</gene>
<keyword evidence="8 12" id="KW-0798">TonB box</keyword>
<accession>A0A6M4H667</accession>
<evidence type="ECO:0000256" key="7">
    <source>
        <dbReference type="ARBA" id="ARBA00023065"/>
    </source>
</evidence>
<evidence type="ECO:0000256" key="8">
    <source>
        <dbReference type="ARBA" id="ARBA00023077"/>
    </source>
</evidence>
<evidence type="ECO:0000256" key="10">
    <source>
        <dbReference type="ARBA" id="ARBA00023237"/>
    </source>
</evidence>
<organism evidence="16 17">
    <name type="scientific">Usitatibacter palustris</name>
    <dbReference type="NCBI Taxonomy" id="2732487"/>
    <lineage>
        <taxon>Bacteria</taxon>
        <taxon>Pseudomonadati</taxon>
        <taxon>Pseudomonadota</taxon>
        <taxon>Betaproteobacteria</taxon>
        <taxon>Nitrosomonadales</taxon>
        <taxon>Usitatibacteraceae</taxon>
        <taxon>Usitatibacter</taxon>
    </lineage>
</organism>
<evidence type="ECO:0000256" key="9">
    <source>
        <dbReference type="ARBA" id="ARBA00023136"/>
    </source>
</evidence>
<dbReference type="KEGG" id="upl:DSM104440_01635"/>
<dbReference type="GO" id="GO:0009279">
    <property type="term" value="C:cell outer membrane"/>
    <property type="evidence" value="ECO:0007669"/>
    <property type="project" value="UniProtKB-SubCell"/>
</dbReference>
<evidence type="ECO:0000313" key="17">
    <source>
        <dbReference type="Proteomes" id="UP000503096"/>
    </source>
</evidence>
<dbReference type="Gene3D" id="2.40.170.20">
    <property type="entry name" value="TonB-dependent receptor, beta-barrel domain"/>
    <property type="match status" value="1"/>
</dbReference>
<dbReference type="Pfam" id="PF07715">
    <property type="entry name" value="Plug"/>
    <property type="match status" value="1"/>
</dbReference>
<feature type="domain" description="TonB-dependent receptor-like beta-barrel" evidence="14">
    <location>
        <begin position="272"/>
        <end position="759"/>
    </location>
</feature>
<feature type="signal peptide" evidence="13">
    <location>
        <begin position="1"/>
        <end position="28"/>
    </location>
</feature>
<dbReference type="SUPFAM" id="SSF56935">
    <property type="entry name" value="Porins"/>
    <property type="match status" value="1"/>
</dbReference>
<evidence type="ECO:0000256" key="5">
    <source>
        <dbReference type="ARBA" id="ARBA00022692"/>
    </source>
</evidence>
<keyword evidence="13" id="KW-0732">Signal</keyword>
<evidence type="ECO:0000256" key="1">
    <source>
        <dbReference type="ARBA" id="ARBA00004571"/>
    </source>
</evidence>
<evidence type="ECO:0000259" key="15">
    <source>
        <dbReference type="Pfam" id="PF07715"/>
    </source>
</evidence>
<evidence type="ECO:0000256" key="4">
    <source>
        <dbReference type="ARBA" id="ARBA00022496"/>
    </source>
</evidence>
<evidence type="ECO:0000256" key="12">
    <source>
        <dbReference type="RuleBase" id="RU003357"/>
    </source>
</evidence>
<dbReference type="Pfam" id="PF00593">
    <property type="entry name" value="TonB_dep_Rec_b-barrel"/>
    <property type="match status" value="1"/>
</dbReference>
<dbReference type="InterPro" id="IPR036942">
    <property type="entry name" value="Beta-barrel_TonB_sf"/>
</dbReference>
<dbReference type="EMBL" id="CP053073">
    <property type="protein sequence ID" value="QJR14822.1"/>
    <property type="molecule type" value="Genomic_DNA"/>
</dbReference>
<dbReference type="PROSITE" id="PS52016">
    <property type="entry name" value="TONB_DEPENDENT_REC_3"/>
    <property type="match status" value="1"/>
</dbReference>
<dbReference type="Proteomes" id="UP000503096">
    <property type="component" value="Chromosome"/>
</dbReference>
<protein>
    <submittedName>
        <fullName evidence="16">Vitamin B12 transporter BtuB</fullName>
    </submittedName>
</protein>
<evidence type="ECO:0000256" key="11">
    <source>
        <dbReference type="PROSITE-ProRule" id="PRU01360"/>
    </source>
</evidence>
<feature type="chain" id="PRO_5027080368" evidence="13">
    <location>
        <begin position="29"/>
        <end position="796"/>
    </location>
</feature>
<dbReference type="PANTHER" id="PTHR32552:SF81">
    <property type="entry name" value="TONB-DEPENDENT OUTER MEMBRANE RECEPTOR"/>
    <property type="match status" value="1"/>
</dbReference>
<dbReference type="PANTHER" id="PTHR32552">
    <property type="entry name" value="FERRICHROME IRON RECEPTOR-RELATED"/>
    <property type="match status" value="1"/>
</dbReference>
<evidence type="ECO:0000256" key="13">
    <source>
        <dbReference type="SAM" id="SignalP"/>
    </source>
</evidence>
<evidence type="ECO:0000256" key="2">
    <source>
        <dbReference type="ARBA" id="ARBA00022448"/>
    </source>
</evidence>
<dbReference type="GO" id="GO:0006826">
    <property type="term" value="P:iron ion transport"/>
    <property type="evidence" value="ECO:0007669"/>
    <property type="project" value="UniProtKB-KW"/>
</dbReference>
<keyword evidence="17" id="KW-1185">Reference proteome</keyword>
<name>A0A6M4H667_9PROT</name>
<dbReference type="InterPro" id="IPR012910">
    <property type="entry name" value="Plug_dom"/>
</dbReference>
<dbReference type="InterPro" id="IPR000531">
    <property type="entry name" value="Beta-barrel_TonB"/>
</dbReference>
<evidence type="ECO:0000313" key="16">
    <source>
        <dbReference type="EMBL" id="QJR14822.1"/>
    </source>
</evidence>
<dbReference type="CDD" id="cd01347">
    <property type="entry name" value="ligand_gated_channel"/>
    <property type="match status" value="1"/>
</dbReference>
<evidence type="ECO:0000256" key="3">
    <source>
        <dbReference type="ARBA" id="ARBA00022452"/>
    </source>
</evidence>
<keyword evidence="7" id="KW-0406">Ion transport</keyword>
<dbReference type="InParanoid" id="A0A6M4H667"/>
<comment type="similarity">
    <text evidence="11 12">Belongs to the TonB-dependent receptor family.</text>
</comment>
<dbReference type="InterPro" id="IPR039426">
    <property type="entry name" value="TonB-dep_rcpt-like"/>
</dbReference>
<evidence type="ECO:0000256" key="6">
    <source>
        <dbReference type="ARBA" id="ARBA00023004"/>
    </source>
</evidence>
<keyword evidence="3 11" id="KW-1134">Transmembrane beta strand</keyword>
<keyword evidence="5 11" id="KW-0812">Transmembrane</keyword>
<proteinExistence type="inferred from homology"/>
<reference evidence="16 17" key="1">
    <citation type="submission" date="2020-04" db="EMBL/GenBank/DDBJ databases">
        <title>Usitatibacter rugosus gen. nov., sp. nov. and Usitatibacter palustris sp. nov., novel members of Usitatibacteraceae fam. nov. within the order Nitrosomonadales isolated from soil.</title>
        <authorList>
            <person name="Huber K.J."/>
            <person name="Neumann-Schaal M."/>
            <person name="Geppert A."/>
            <person name="Luckner M."/>
            <person name="Wanner G."/>
            <person name="Overmann J."/>
        </authorList>
    </citation>
    <scope>NUCLEOTIDE SEQUENCE [LARGE SCALE GENOMIC DNA]</scope>
    <source>
        <strain evidence="16 17">Swamp67</strain>
    </source>
</reference>
<comment type="subcellular location">
    <subcellularLocation>
        <location evidence="1 11">Cell outer membrane</location>
        <topology evidence="1 11">Multi-pass membrane protein</topology>
    </subcellularLocation>
</comment>
<sequence length="796" mass="85961">MKLRPIAKAVLLAFPSGLAIGVASIASAQQTPPPKSEATEKVERVVVTATKRESSLQDVPFSINAQTEEDIRKSGAVTLEDLSRNVAGLAVQNLGPGQSQVSIRGVSSGQIVRDQPGVKEQVGVYLDETAISMSLFTPDIDLFDLNRVETLRGPQGTLYGSGNIGGTIRYITNAARLGVSEGVVEANVNTIQDGSTGGGVKAALNVPLGETAAMRLVGYATKFGGWTDALGPAGDKDVNGGDRMGGRLSFTIQPNRDVTITPRIVYQKVTADGFNRQEVYNLYANPYTTTVPPVTFGDDQQYLKLSEKFEDKTTIADLTMRFGFASTELTSVTTYTDRNILVSRDASALTGSVSVDLGFPTAGVLLPSNLMDTTDYKGFTQELRLSSWGPGPLQWVAGLFYADTDRKYAQRLPTPGYDAFTDATLGAGTSAATANGFPANSPYNADLPYNLKQTAIFGELSYELTDKLTGTAGIRYYDYKEERTFKSGGLFANGDNQFDKTKSDGYSPRFLLAYKMSPGVTWNAQASKGFRLGGVNDPLNLPLCSDQDEAIFGGYQRFKDESLWNYELGVKMAQPGLTFNAAAFHTQMKDLQVTLDAGSCSSRVVFNVPKAHSTGIEAELSWRPTNNLEIGFAGSAVNAEFDSTVVDGTGAVLGGIRDGNRLPSVPELQFTASLTWNFNLVGKESYVTASYQYVGSRFTQPSDQENNPRRFVHNLPFLGAPASAATTVDLELPKYNLVNLSAGMEFDRGFSAIVYVNNLTDEKALLSFDRERGGRARLGFQTNQPRTIGVTLRKSF</sequence>
<keyword evidence="4" id="KW-0410">Iron transport</keyword>
<keyword evidence="10 11" id="KW-0998">Cell outer membrane</keyword>
<keyword evidence="2 11" id="KW-0813">Transport</keyword>